<reference evidence="2 3" key="1">
    <citation type="journal article" date="2024" name="Nat. Commun.">
        <title>Phylogenomics reveals the evolutionary origins of lichenization in chlorophyte algae.</title>
        <authorList>
            <person name="Puginier C."/>
            <person name="Libourel C."/>
            <person name="Otte J."/>
            <person name="Skaloud P."/>
            <person name="Haon M."/>
            <person name="Grisel S."/>
            <person name="Petersen M."/>
            <person name="Berrin J.G."/>
            <person name="Delaux P.M."/>
            <person name="Dal Grande F."/>
            <person name="Keller J."/>
        </authorList>
    </citation>
    <scope>NUCLEOTIDE SEQUENCE [LARGE SCALE GENOMIC DNA]</scope>
    <source>
        <strain evidence="2 3">SAG 245.80</strain>
    </source>
</reference>
<name>A0AAW1RKC8_9CHLO</name>
<feature type="transmembrane region" description="Helical" evidence="1">
    <location>
        <begin position="78"/>
        <end position="108"/>
    </location>
</feature>
<dbReference type="EMBL" id="JALJOU010000033">
    <property type="protein sequence ID" value="KAK9834149.1"/>
    <property type="molecule type" value="Genomic_DNA"/>
</dbReference>
<keyword evidence="1" id="KW-1133">Transmembrane helix</keyword>
<protein>
    <recommendedName>
        <fullName evidence="4">PGG domain-containing protein</fullName>
    </recommendedName>
</protein>
<accession>A0AAW1RKC8</accession>
<comment type="caution">
    <text evidence="2">The sequence shown here is derived from an EMBL/GenBank/DDBJ whole genome shotgun (WGS) entry which is preliminary data.</text>
</comment>
<keyword evidence="1" id="KW-0812">Transmembrane</keyword>
<proteinExistence type="predicted"/>
<dbReference type="Proteomes" id="UP001445335">
    <property type="component" value="Unassembled WGS sequence"/>
</dbReference>
<gene>
    <name evidence="2" type="ORF">WJX81_003078</name>
</gene>
<evidence type="ECO:0000256" key="1">
    <source>
        <dbReference type="SAM" id="Phobius"/>
    </source>
</evidence>
<keyword evidence="1" id="KW-0472">Membrane</keyword>
<feature type="transmembrane region" description="Helical" evidence="1">
    <location>
        <begin position="39"/>
        <end position="58"/>
    </location>
</feature>
<evidence type="ECO:0000313" key="2">
    <source>
        <dbReference type="EMBL" id="KAK9834149.1"/>
    </source>
</evidence>
<organism evidence="2 3">
    <name type="scientific">Elliptochloris bilobata</name>
    <dbReference type="NCBI Taxonomy" id="381761"/>
    <lineage>
        <taxon>Eukaryota</taxon>
        <taxon>Viridiplantae</taxon>
        <taxon>Chlorophyta</taxon>
        <taxon>core chlorophytes</taxon>
        <taxon>Trebouxiophyceae</taxon>
        <taxon>Trebouxiophyceae incertae sedis</taxon>
        <taxon>Elliptochloris clade</taxon>
        <taxon>Elliptochloris</taxon>
    </lineage>
</organism>
<evidence type="ECO:0008006" key="4">
    <source>
        <dbReference type="Google" id="ProtNLM"/>
    </source>
</evidence>
<evidence type="ECO:0000313" key="3">
    <source>
        <dbReference type="Proteomes" id="UP001445335"/>
    </source>
</evidence>
<sequence length="118" mass="12572">MDGREGLTEGTVFGFRVPGTYPRPTGKSWLKRFKDAHSVYLVVAGLVLTATFNAVSTFDAATCPDNNVCEASMWFRALSAMALCASALPMCVSVAVTSTLAVPFLFGICDHGISNTRS</sequence>
<dbReference type="AlphaFoldDB" id="A0AAW1RKC8"/>
<keyword evidence="3" id="KW-1185">Reference proteome</keyword>